<name>A0A401NR06_SCYTO</name>
<dbReference type="Pfam" id="PF00364">
    <property type="entry name" value="Biotin_lipoyl"/>
    <property type="match status" value="1"/>
</dbReference>
<accession>A0A401NR06</accession>
<organism evidence="5 6">
    <name type="scientific">Scyliorhinus torazame</name>
    <name type="common">Cloudy catshark</name>
    <name type="synonym">Catulus torazame</name>
    <dbReference type="NCBI Taxonomy" id="75743"/>
    <lineage>
        <taxon>Eukaryota</taxon>
        <taxon>Metazoa</taxon>
        <taxon>Chordata</taxon>
        <taxon>Craniata</taxon>
        <taxon>Vertebrata</taxon>
        <taxon>Chondrichthyes</taxon>
        <taxon>Elasmobranchii</taxon>
        <taxon>Galeomorphii</taxon>
        <taxon>Galeoidea</taxon>
        <taxon>Carcharhiniformes</taxon>
        <taxon>Scyliorhinidae</taxon>
        <taxon>Scyliorhinus</taxon>
    </lineage>
</organism>
<dbReference type="PANTHER" id="PTHR23151:SF90">
    <property type="entry name" value="DIHYDROLIPOYLLYSINE-RESIDUE ACETYLTRANSFERASE COMPONENT OF PYRUVATE DEHYDROGENASE COMPLEX, MITOCHONDRIAL-RELATED"/>
    <property type="match status" value="1"/>
</dbReference>
<evidence type="ECO:0000313" key="6">
    <source>
        <dbReference type="Proteomes" id="UP000288216"/>
    </source>
</evidence>
<gene>
    <name evidence="5" type="ORF">scyTo_0014612</name>
</gene>
<dbReference type="OrthoDB" id="537444at2759"/>
<dbReference type="InterPro" id="IPR045257">
    <property type="entry name" value="E2/Pdx1"/>
</dbReference>
<feature type="compositionally biased region" description="Low complexity" evidence="2">
    <location>
        <begin position="69"/>
        <end position="84"/>
    </location>
</feature>
<feature type="non-terminal residue" evidence="5">
    <location>
        <position position="1"/>
    </location>
</feature>
<dbReference type="PROSITE" id="PS51826">
    <property type="entry name" value="PSBD"/>
    <property type="match status" value="1"/>
</dbReference>
<dbReference type="Pfam" id="PF02817">
    <property type="entry name" value="E3_binding"/>
    <property type="match status" value="1"/>
</dbReference>
<dbReference type="Proteomes" id="UP000288216">
    <property type="component" value="Unassembled WGS sequence"/>
</dbReference>
<dbReference type="GO" id="GO:0016746">
    <property type="term" value="F:acyltransferase activity"/>
    <property type="evidence" value="ECO:0007669"/>
    <property type="project" value="InterPro"/>
</dbReference>
<dbReference type="CDD" id="cd06849">
    <property type="entry name" value="lipoyl_domain"/>
    <property type="match status" value="1"/>
</dbReference>
<protein>
    <recommendedName>
        <fullName evidence="7">Peripheral subunit-binding (PSBD) domain-containing protein</fullName>
    </recommendedName>
</protein>
<dbReference type="GO" id="GO:0005739">
    <property type="term" value="C:mitochondrion"/>
    <property type="evidence" value="ECO:0007669"/>
    <property type="project" value="TreeGrafter"/>
</dbReference>
<dbReference type="PROSITE" id="PS50968">
    <property type="entry name" value="BIOTINYL_LIPOYL"/>
    <property type="match status" value="1"/>
</dbReference>
<keyword evidence="6" id="KW-1185">Reference proteome</keyword>
<feature type="domain" description="Peripheral subunit-binding (PSBD)" evidence="4">
    <location>
        <begin position="103"/>
        <end position="140"/>
    </location>
</feature>
<dbReference type="SUPFAM" id="SSF47005">
    <property type="entry name" value="Peripheral subunit-binding domain of 2-oxo acid dehydrogenase complex"/>
    <property type="match status" value="1"/>
</dbReference>
<dbReference type="GO" id="GO:0006086">
    <property type="term" value="P:pyruvate decarboxylation to acetyl-CoA"/>
    <property type="evidence" value="ECO:0007669"/>
    <property type="project" value="InterPro"/>
</dbReference>
<dbReference type="Gene3D" id="4.10.320.10">
    <property type="entry name" value="E3-binding domain"/>
    <property type="match status" value="1"/>
</dbReference>
<feature type="region of interest" description="Disordered" evidence="2">
    <location>
        <begin position="69"/>
        <end position="92"/>
    </location>
</feature>
<dbReference type="STRING" id="75743.A0A401NR06"/>
<dbReference type="AlphaFoldDB" id="A0A401NR06"/>
<dbReference type="InterPro" id="IPR036625">
    <property type="entry name" value="E3-bd_dom_sf"/>
</dbReference>
<dbReference type="SUPFAM" id="SSF51230">
    <property type="entry name" value="Single hybrid motif"/>
    <property type="match status" value="1"/>
</dbReference>
<dbReference type="InterPro" id="IPR004167">
    <property type="entry name" value="PSBD"/>
</dbReference>
<dbReference type="PANTHER" id="PTHR23151">
    <property type="entry name" value="DIHYDROLIPOAMIDE ACETYL/SUCCINYL-TRANSFERASE-RELATED"/>
    <property type="match status" value="1"/>
</dbReference>
<evidence type="ECO:0000259" key="4">
    <source>
        <dbReference type="PROSITE" id="PS51826"/>
    </source>
</evidence>
<evidence type="ECO:0000313" key="5">
    <source>
        <dbReference type="EMBL" id="GCB63310.1"/>
    </source>
</evidence>
<feature type="region of interest" description="Disordered" evidence="2">
    <location>
        <begin position="156"/>
        <end position="175"/>
    </location>
</feature>
<evidence type="ECO:0008006" key="7">
    <source>
        <dbReference type="Google" id="ProtNLM"/>
    </source>
</evidence>
<comment type="similarity">
    <text evidence="1">Belongs to the 2-oxoacid dehydrogenase family.</text>
</comment>
<feature type="domain" description="Lipoyl-binding" evidence="3">
    <location>
        <begin position="1"/>
        <end position="51"/>
    </location>
</feature>
<comment type="caution">
    <text evidence="5">The sequence shown here is derived from an EMBL/GenBank/DDBJ whole genome shotgun (WGS) entry which is preliminary data.</text>
</comment>
<dbReference type="InterPro" id="IPR011053">
    <property type="entry name" value="Single_hybrid_motif"/>
</dbReference>
<evidence type="ECO:0000256" key="1">
    <source>
        <dbReference type="ARBA" id="ARBA00007317"/>
    </source>
</evidence>
<evidence type="ECO:0000259" key="3">
    <source>
        <dbReference type="PROSITE" id="PS50968"/>
    </source>
</evidence>
<proteinExistence type="inferred from homology"/>
<dbReference type="InterPro" id="IPR000089">
    <property type="entry name" value="Biotin_lipoyl"/>
</dbReference>
<sequence>EIINVGDALCEIETDKAVVTLDCSDDGVLAKIMAEEGTKDVILGSLIALIVAEGEDWEQVEIPAQTAAPLPPQTLSAPMQATAPPQAPVPSKVQHATSKGEIRFSPAARQILETHALDPSSTAPTGPRGIFTKEDALNMLKQKDAMILLKTTASAPVKSMQAASSTPGYPRPSIPPVSIPGQPFAPVSFLSQN</sequence>
<dbReference type="EMBL" id="BFAA01007908">
    <property type="protein sequence ID" value="GCB63310.1"/>
    <property type="molecule type" value="Genomic_DNA"/>
</dbReference>
<dbReference type="GO" id="GO:0045254">
    <property type="term" value="C:pyruvate dehydrogenase complex"/>
    <property type="evidence" value="ECO:0007669"/>
    <property type="project" value="InterPro"/>
</dbReference>
<evidence type="ECO:0000256" key="2">
    <source>
        <dbReference type="SAM" id="MobiDB-lite"/>
    </source>
</evidence>
<dbReference type="Gene3D" id="2.40.50.100">
    <property type="match status" value="1"/>
</dbReference>
<reference evidence="5 6" key="1">
    <citation type="journal article" date="2018" name="Nat. Ecol. Evol.">
        <title>Shark genomes provide insights into elasmobranch evolution and the origin of vertebrates.</title>
        <authorList>
            <person name="Hara Y"/>
            <person name="Yamaguchi K"/>
            <person name="Onimaru K"/>
            <person name="Kadota M"/>
            <person name="Koyanagi M"/>
            <person name="Keeley SD"/>
            <person name="Tatsumi K"/>
            <person name="Tanaka K"/>
            <person name="Motone F"/>
            <person name="Kageyama Y"/>
            <person name="Nozu R"/>
            <person name="Adachi N"/>
            <person name="Nishimura O"/>
            <person name="Nakagawa R"/>
            <person name="Tanegashima C"/>
            <person name="Kiyatake I"/>
            <person name="Matsumoto R"/>
            <person name="Murakumo K"/>
            <person name="Nishida K"/>
            <person name="Terakita A"/>
            <person name="Kuratani S"/>
            <person name="Sato K"/>
            <person name="Hyodo S Kuraku.S."/>
        </authorList>
    </citation>
    <scope>NUCLEOTIDE SEQUENCE [LARGE SCALE GENOMIC DNA]</scope>
</reference>